<comment type="similarity">
    <text evidence="1">Belongs to the peptidase M17 family.</text>
</comment>
<comment type="caution">
    <text evidence="6">The sequence shown here is derived from an EMBL/GenBank/DDBJ whole genome shotgun (WGS) entry which is preliminary data.</text>
</comment>
<dbReference type="SUPFAM" id="SSF53187">
    <property type="entry name" value="Zn-dependent exopeptidases"/>
    <property type="match status" value="1"/>
</dbReference>
<evidence type="ECO:0000256" key="2">
    <source>
        <dbReference type="ARBA" id="ARBA00022438"/>
    </source>
</evidence>
<keyword evidence="2" id="KW-0031">Aminopeptidase</keyword>
<dbReference type="Pfam" id="PF00883">
    <property type="entry name" value="Peptidase_M17"/>
    <property type="match status" value="1"/>
</dbReference>
<protein>
    <recommendedName>
        <fullName evidence="5">Cytosol aminopeptidase domain-containing protein</fullName>
    </recommendedName>
</protein>
<name>X1RL15_9ZZZZ</name>
<gene>
    <name evidence="6" type="ORF">S06H3_65333</name>
</gene>
<keyword evidence="3" id="KW-0645">Protease</keyword>
<evidence type="ECO:0000259" key="5">
    <source>
        <dbReference type="Pfam" id="PF00883"/>
    </source>
</evidence>
<dbReference type="PANTHER" id="PTHR11963">
    <property type="entry name" value="LEUCINE AMINOPEPTIDASE-RELATED"/>
    <property type="match status" value="1"/>
</dbReference>
<sequence>MDKVIAAGAEAGELIWQMPMYEPYKEQNKSDVADIKNTGGRYAGAITAAQFLAEFV</sequence>
<proteinExistence type="inferred from homology"/>
<dbReference type="InterPro" id="IPR011356">
    <property type="entry name" value="Leucine_aapep/pepB"/>
</dbReference>
<dbReference type="GO" id="GO:0070006">
    <property type="term" value="F:metalloaminopeptidase activity"/>
    <property type="evidence" value="ECO:0007669"/>
    <property type="project" value="InterPro"/>
</dbReference>
<evidence type="ECO:0000256" key="3">
    <source>
        <dbReference type="ARBA" id="ARBA00022670"/>
    </source>
</evidence>
<dbReference type="Gene3D" id="3.40.630.10">
    <property type="entry name" value="Zn peptidases"/>
    <property type="match status" value="1"/>
</dbReference>
<evidence type="ECO:0000256" key="4">
    <source>
        <dbReference type="ARBA" id="ARBA00022801"/>
    </source>
</evidence>
<dbReference type="InterPro" id="IPR000819">
    <property type="entry name" value="Peptidase_M17_C"/>
</dbReference>
<reference evidence="6" key="1">
    <citation type="journal article" date="2014" name="Front. Microbiol.">
        <title>High frequency of phylogenetically diverse reductive dehalogenase-homologous genes in deep subseafloor sedimentary metagenomes.</title>
        <authorList>
            <person name="Kawai M."/>
            <person name="Futagami T."/>
            <person name="Toyoda A."/>
            <person name="Takaki Y."/>
            <person name="Nishi S."/>
            <person name="Hori S."/>
            <person name="Arai W."/>
            <person name="Tsubouchi T."/>
            <person name="Morono Y."/>
            <person name="Uchiyama I."/>
            <person name="Ito T."/>
            <person name="Fujiyama A."/>
            <person name="Inagaki F."/>
            <person name="Takami H."/>
        </authorList>
    </citation>
    <scope>NUCLEOTIDE SEQUENCE</scope>
    <source>
        <strain evidence="6">Expedition CK06-06</strain>
    </source>
</reference>
<dbReference type="EMBL" id="BARV01043955">
    <property type="protein sequence ID" value="GAI67646.1"/>
    <property type="molecule type" value="Genomic_DNA"/>
</dbReference>
<organism evidence="6">
    <name type="scientific">marine sediment metagenome</name>
    <dbReference type="NCBI Taxonomy" id="412755"/>
    <lineage>
        <taxon>unclassified sequences</taxon>
        <taxon>metagenomes</taxon>
        <taxon>ecological metagenomes</taxon>
    </lineage>
</organism>
<dbReference type="AlphaFoldDB" id="X1RL15"/>
<keyword evidence="4" id="KW-0378">Hydrolase</keyword>
<feature type="domain" description="Cytosol aminopeptidase" evidence="5">
    <location>
        <begin position="2"/>
        <end position="56"/>
    </location>
</feature>
<dbReference type="GO" id="GO:0030145">
    <property type="term" value="F:manganese ion binding"/>
    <property type="evidence" value="ECO:0007669"/>
    <property type="project" value="InterPro"/>
</dbReference>
<dbReference type="PANTHER" id="PTHR11963:SF23">
    <property type="entry name" value="CYTOSOL AMINOPEPTIDASE"/>
    <property type="match status" value="1"/>
</dbReference>
<feature type="non-terminal residue" evidence="6">
    <location>
        <position position="56"/>
    </location>
</feature>
<evidence type="ECO:0000313" key="6">
    <source>
        <dbReference type="EMBL" id="GAI67646.1"/>
    </source>
</evidence>
<accession>X1RL15</accession>
<dbReference type="GO" id="GO:0005737">
    <property type="term" value="C:cytoplasm"/>
    <property type="evidence" value="ECO:0007669"/>
    <property type="project" value="InterPro"/>
</dbReference>
<dbReference type="GO" id="GO:0006508">
    <property type="term" value="P:proteolysis"/>
    <property type="evidence" value="ECO:0007669"/>
    <property type="project" value="UniProtKB-KW"/>
</dbReference>
<evidence type="ECO:0000256" key="1">
    <source>
        <dbReference type="ARBA" id="ARBA00009528"/>
    </source>
</evidence>